<evidence type="ECO:0000313" key="1">
    <source>
        <dbReference type="EMBL" id="CCI10748.1"/>
    </source>
</evidence>
<comment type="caution">
    <text evidence="2">The sequence shown here is derived from an EMBL/GenBank/DDBJ whole genome shotgun (WGS) entry which is preliminary data.</text>
</comment>
<protein>
    <submittedName>
        <fullName evidence="2">Uncharacterized protein</fullName>
    </submittedName>
</protein>
<organism evidence="2 3">
    <name type="scientific">Albugo candida</name>
    <dbReference type="NCBI Taxonomy" id="65357"/>
    <lineage>
        <taxon>Eukaryota</taxon>
        <taxon>Sar</taxon>
        <taxon>Stramenopiles</taxon>
        <taxon>Oomycota</taxon>
        <taxon>Peronosporomycetes</taxon>
        <taxon>Albuginales</taxon>
        <taxon>Albuginaceae</taxon>
        <taxon>Albugo</taxon>
    </lineage>
</organism>
<dbReference type="Proteomes" id="UP000053237">
    <property type="component" value="Unassembled WGS sequence"/>
</dbReference>
<evidence type="ECO:0000313" key="3">
    <source>
        <dbReference type="Proteomes" id="UP000053237"/>
    </source>
</evidence>
<dbReference type="AlphaFoldDB" id="A0A024FV80"/>
<sequence>MVIFGNAEAVVRNLKSSTQQVATVQNKDLFTSLNCPDLDKDSNVQAFKNLKCSWVNEPSPTCHDSMVHAGVSILATLFDIDSDTVAPYIWVDDKGIYNVISRVLTGGPQPRDNAEAGRYLTQLLEPMKTYMRGAWLSSDIVSTAYPHADVLNRLVLIILGDCLMQ</sequence>
<reference evidence="2 3" key="1">
    <citation type="submission" date="2012-05" db="EMBL/GenBank/DDBJ databases">
        <title>Recombination and specialization in a pathogen metapopulation.</title>
        <authorList>
            <person name="Gardiner A."/>
            <person name="Kemen E."/>
            <person name="Schultz-Larsen T."/>
            <person name="MacLean D."/>
            <person name="Van Oosterhout C."/>
            <person name="Jones J.D.G."/>
        </authorList>
    </citation>
    <scope>NUCLEOTIDE SEQUENCE [LARGE SCALE GENOMIC DNA]</scope>
    <source>
        <strain evidence="2 3">Ac Nc2</strain>
    </source>
</reference>
<accession>A0A024FV80</accession>
<dbReference type="InParanoid" id="A0A024FV80"/>
<dbReference type="EMBL" id="CAIX01000505">
    <property type="protein sequence ID" value="CCI11010.1"/>
    <property type="molecule type" value="Genomic_DNA"/>
</dbReference>
<name>A0A024FV80_9STRA</name>
<gene>
    <name evidence="1" type="ORF">BN9_115000</name>
    <name evidence="2" type="ORF">BN9_122090</name>
</gene>
<dbReference type="EMBL" id="CAIX01000377">
    <property type="protein sequence ID" value="CCI10748.1"/>
    <property type="molecule type" value="Genomic_DNA"/>
</dbReference>
<keyword evidence="3" id="KW-1185">Reference proteome</keyword>
<proteinExistence type="predicted"/>
<evidence type="ECO:0000313" key="2">
    <source>
        <dbReference type="EMBL" id="CCI11010.1"/>
    </source>
</evidence>